<dbReference type="GeneID" id="54421673"/>
<evidence type="ECO:0000313" key="4">
    <source>
        <dbReference type="RefSeq" id="XP_033536848.1"/>
    </source>
</evidence>
<accession>A0A6G1GAU3</accession>
<feature type="region of interest" description="Disordered" evidence="1">
    <location>
        <begin position="100"/>
        <end position="122"/>
    </location>
</feature>
<dbReference type="EMBL" id="ML975152">
    <property type="protein sequence ID" value="KAF1815217.1"/>
    <property type="molecule type" value="Genomic_DNA"/>
</dbReference>
<organism evidence="2">
    <name type="scientific">Eremomyces bilateralis CBS 781.70</name>
    <dbReference type="NCBI Taxonomy" id="1392243"/>
    <lineage>
        <taxon>Eukaryota</taxon>
        <taxon>Fungi</taxon>
        <taxon>Dikarya</taxon>
        <taxon>Ascomycota</taxon>
        <taxon>Pezizomycotina</taxon>
        <taxon>Dothideomycetes</taxon>
        <taxon>Dothideomycetes incertae sedis</taxon>
        <taxon>Eremomycetales</taxon>
        <taxon>Eremomycetaceae</taxon>
        <taxon>Eremomyces</taxon>
    </lineage>
</organism>
<evidence type="ECO:0000313" key="3">
    <source>
        <dbReference type="Proteomes" id="UP000504638"/>
    </source>
</evidence>
<dbReference type="InterPro" id="IPR031452">
    <property type="entry name" value="Kre1"/>
</dbReference>
<dbReference type="AlphaFoldDB" id="A0A6G1GAU3"/>
<proteinExistence type="predicted"/>
<keyword evidence="3" id="KW-1185">Reference proteome</keyword>
<dbReference type="GO" id="GO:0031505">
    <property type="term" value="P:fungal-type cell wall organization"/>
    <property type="evidence" value="ECO:0007669"/>
    <property type="project" value="InterPro"/>
</dbReference>
<dbReference type="RefSeq" id="XP_033536848.1">
    <property type="nucleotide sequence ID" value="XM_033681103.1"/>
</dbReference>
<evidence type="ECO:0000256" key="1">
    <source>
        <dbReference type="SAM" id="MobiDB-lite"/>
    </source>
</evidence>
<name>A0A6G1GAU3_9PEZI</name>
<evidence type="ECO:0000313" key="2">
    <source>
        <dbReference type="EMBL" id="KAF1815217.1"/>
    </source>
</evidence>
<reference evidence="4" key="3">
    <citation type="submission" date="2025-04" db="UniProtKB">
        <authorList>
            <consortium name="RefSeq"/>
        </authorList>
    </citation>
    <scope>IDENTIFICATION</scope>
    <source>
        <strain evidence="4">CBS 781.70</strain>
    </source>
</reference>
<sequence>MAPTAPTATVKLIEGLCDHSEEFPPGLVLNLCDILEQLNVRYSTWLALKTSSKIMWRGYILLLLSLGSANAFQWFGSDGAISSELADLPLPEPTVLELGVGSLDRRSPDPEPNPNPDPAVVDAPVTALPTASQYPTETTDWLETTLVNGQKTWVPVVFTQTFAAVPDQWPGPAEGGSIGMGTLTGQIGVVRTSLPQQSDGDSIDKQGWLVGEAGAVGMMLGGLLFA</sequence>
<dbReference type="Proteomes" id="UP000504638">
    <property type="component" value="Unplaced"/>
</dbReference>
<gene>
    <name evidence="2 4" type="ORF">P152DRAFT_471836</name>
</gene>
<dbReference type="OrthoDB" id="5406216at2759"/>
<protein>
    <submittedName>
        <fullName evidence="2 4">Uncharacterized protein</fullName>
    </submittedName>
</protein>
<dbReference type="Pfam" id="PF17056">
    <property type="entry name" value="KRE1"/>
    <property type="match status" value="1"/>
</dbReference>
<reference evidence="2 4" key="1">
    <citation type="submission" date="2020-01" db="EMBL/GenBank/DDBJ databases">
        <authorList>
            <consortium name="DOE Joint Genome Institute"/>
            <person name="Haridas S."/>
            <person name="Albert R."/>
            <person name="Binder M."/>
            <person name="Bloem J."/>
            <person name="Labutti K."/>
            <person name="Salamov A."/>
            <person name="Andreopoulos B."/>
            <person name="Baker S.E."/>
            <person name="Barry K."/>
            <person name="Bills G."/>
            <person name="Bluhm B.H."/>
            <person name="Cannon C."/>
            <person name="Castanera R."/>
            <person name="Culley D.E."/>
            <person name="Daum C."/>
            <person name="Ezra D."/>
            <person name="Gonzalez J.B."/>
            <person name="Henrissat B."/>
            <person name="Kuo A."/>
            <person name="Liang C."/>
            <person name="Lipzen A."/>
            <person name="Lutzoni F."/>
            <person name="Magnuson J."/>
            <person name="Mondo S."/>
            <person name="Nolan M."/>
            <person name="Ohm R."/>
            <person name="Pangilinan J."/>
            <person name="Park H.-J."/>
            <person name="Ramirez L."/>
            <person name="Alfaro M."/>
            <person name="Sun H."/>
            <person name="Tritt A."/>
            <person name="Yoshinaga Y."/>
            <person name="Zwiers L.-H."/>
            <person name="Turgeon B.G."/>
            <person name="Goodwin S.B."/>
            <person name="Spatafora J.W."/>
            <person name="Crous P.W."/>
            <person name="Grigoriev I.V."/>
        </authorList>
    </citation>
    <scope>NUCLEOTIDE SEQUENCE</scope>
    <source>
        <strain evidence="2 4">CBS 781.70</strain>
    </source>
</reference>
<reference evidence="4" key="2">
    <citation type="submission" date="2020-04" db="EMBL/GenBank/DDBJ databases">
        <authorList>
            <consortium name="NCBI Genome Project"/>
        </authorList>
    </citation>
    <scope>NUCLEOTIDE SEQUENCE</scope>
    <source>
        <strain evidence="4">CBS 781.70</strain>
    </source>
</reference>